<organism evidence="2 3">
    <name type="scientific">Coccomyxa viridis</name>
    <dbReference type="NCBI Taxonomy" id="1274662"/>
    <lineage>
        <taxon>Eukaryota</taxon>
        <taxon>Viridiplantae</taxon>
        <taxon>Chlorophyta</taxon>
        <taxon>core chlorophytes</taxon>
        <taxon>Trebouxiophyceae</taxon>
        <taxon>Trebouxiophyceae incertae sedis</taxon>
        <taxon>Coccomyxaceae</taxon>
        <taxon>Coccomyxa</taxon>
    </lineage>
</organism>
<protein>
    <submittedName>
        <fullName evidence="2">G2970 protein</fullName>
    </submittedName>
</protein>
<gene>
    <name evidence="2" type="primary">g2970</name>
    <name evidence="2" type="ORF">VP750_LOCUS2540</name>
</gene>
<comment type="caution">
    <text evidence="2">The sequence shown here is derived from an EMBL/GenBank/DDBJ whole genome shotgun (WGS) entry which is preliminary data.</text>
</comment>
<evidence type="ECO:0000256" key="1">
    <source>
        <dbReference type="SAM" id="MobiDB-lite"/>
    </source>
</evidence>
<dbReference type="Proteomes" id="UP001497392">
    <property type="component" value="Unassembled WGS sequence"/>
</dbReference>
<accession>A0ABP1FPN5</accession>
<feature type="compositionally biased region" description="Low complexity" evidence="1">
    <location>
        <begin position="91"/>
        <end position="104"/>
    </location>
</feature>
<name>A0ABP1FPN5_9CHLO</name>
<evidence type="ECO:0000313" key="3">
    <source>
        <dbReference type="Proteomes" id="UP001497392"/>
    </source>
</evidence>
<proteinExistence type="predicted"/>
<feature type="region of interest" description="Disordered" evidence="1">
    <location>
        <begin position="158"/>
        <end position="206"/>
    </location>
</feature>
<dbReference type="EMBL" id="CAXHTA020000004">
    <property type="protein sequence ID" value="CAL5220881.1"/>
    <property type="molecule type" value="Genomic_DNA"/>
</dbReference>
<feature type="region of interest" description="Disordered" evidence="1">
    <location>
        <begin position="83"/>
        <end position="117"/>
    </location>
</feature>
<sequence length="277" mass="29535">MQATVVSNAKSCEVYGISEDGEQEYQGSAKAELTSGALWKLGIAAKAGSQSVRLVMCGLHPADELALWPIVLKPSEACHELSAAAGSSTTRQSQMQDIQQMLQQKRQDASPLSETDPKRRFMHALATAALRQASKAPASHTGRDDEAAQQLNTWVHVEPGHTAGNSAPGSSHAADASLDSSKTAAAADQPDRRESQEQSSQDPQDGLHKLEHGIEAILQAQLSKFERSLASICDVALANLSKKLSSIVRNHDLHGNPVADRETVMAGVEPESVIYGQ</sequence>
<keyword evidence="3" id="KW-1185">Reference proteome</keyword>
<evidence type="ECO:0000313" key="2">
    <source>
        <dbReference type="EMBL" id="CAL5220881.1"/>
    </source>
</evidence>
<feature type="compositionally biased region" description="Low complexity" evidence="1">
    <location>
        <begin position="170"/>
        <end position="181"/>
    </location>
</feature>
<reference evidence="2 3" key="1">
    <citation type="submission" date="2024-06" db="EMBL/GenBank/DDBJ databases">
        <authorList>
            <person name="Kraege A."/>
            <person name="Thomma B."/>
        </authorList>
    </citation>
    <scope>NUCLEOTIDE SEQUENCE [LARGE SCALE GENOMIC DNA]</scope>
</reference>